<dbReference type="Proteomes" id="UP001497644">
    <property type="component" value="Chromosome 4"/>
</dbReference>
<accession>A0AAV2NVB6</accession>
<protein>
    <submittedName>
        <fullName evidence="1">Uncharacterized protein</fullName>
    </submittedName>
</protein>
<keyword evidence="2" id="KW-1185">Reference proteome</keyword>
<evidence type="ECO:0000313" key="1">
    <source>
        <dbReference type="EMBL" id="CAL1683763.1"/>
    </source>
</evidence>
<reference evidence="1" key="1">
    <citation type="submission" date="2024-04" db="EMBL/GenBank/DDBJ databases">
        <authorList>
            <consortium name="Molecular Ecology Group"/>
        </authorList>
    </citation>
    <scope>NUCLEOTIDE SEQUENCE</scope>
</reference>
<name>A0AAV2NVB6_9HYME</name>
<gene>
    <name evidence="1" type="ORF">LPLAT_LOCUS9429</name>
</gene>
<organism evidence="1 2">
    <name type="scientific">Lasius platythorax</name>
    <dbReference type="NCBI Taxonomy" id="488582"/>
    <lineage>
        <taxon>Eukaryota</taxon>
        <taxon>Metazoa</taxon>
        <taxon>Ecdysozoa</taxon>
        <taxon>Arthropoda</taxon>
        <taxon>Hexapoda</taxon>
        <taxon>Insecta</taxon>
        <taxon>Pterygota</taxon>
        <taxon>Neoptera</taxon>
        <taxon>Endopterygota</taxon>
        <taxon>Hymenoptera</taxon>
        <taxon>Apocrita</taxon>
        <taxon>Aculeata</taxon>
        <taxon>Formicoidea</taxon>
        <taxon>Formicidae</taxon>
        <taxon>Formicinae</taxon>
        <taxon>Lasius</taxon>
        <taxon>Lasius</taxon>
    </lineage>
</organism>
<evidence type="ECO:0000313" key="2">
    <source>
        <dbReference type="Proteomes" id="UP001497644"/>
    </source>
</evidence>
<dbReference type="AlphaFoldDB" id="A0AAV2NVB6"/>
<sequence>MCRARAAHGGGKAAAREWLVVLSFSLRPGVSGMFEWTSAKRAPRYDTLGDSFLRTNGKVEPGVERGEAFSRRETEIEIKASDRVNSSGAHDP</sequence>
<dbReference type="EMBL" id="OZ034827">
    <property type="protein sequence ID" value="CAL1683763.1"/>
    <property type="molecule type" value="Genomic_DNA"/>
</dbReference>
<proteinExistence type="predicted"/>